<name>A0A4R2HH76_9ACTN</name>
<comment type="caution">
    <text evidence="1">The sequence shown here is derived from an EMBL/GenBank/DDBJ whole genome shotgun (WGS) entry which is preliminary data.</text>
</comment>
<protein>
    <submittedName>
        <fullName evidence="1">Uncharacterized protein</fullName>
    </submittedName>
</protein>
<accession>A0A4R2HH76</accession>
<dbReference type="Gene3D" id="3.50.50.60">
    <property type="entry name" value="FAD/NAD(P)-binding domain"/>
    <property type="match status" value="1"/>
</dbReference>
<keyword evidence="2" id="KW-1185">Reference proteome</keyword>
<sequence>MWQACRPRTLARARLRVVLFDDDRARNRTASHVHNYLGVDDPSPAELLAVGRRQATTYGVEVTNARVGDTTVDNGSVDGGLVDDGFVAVGTTAVPSLFAIGAAGHASTTAVALHADLLERDVSS</sequence>
<proteinExistence type="predicted"/>
<dbReference type="AlphaFoldDB" id="A0A4R2HH76"/>
<organism evidence="1 2">
    <name type="scientific">Kribbella steppae</name>
    <dbReference type="NCBI Taxonomy" id="2512223"/>
    <lineage>
        <taxon>Bacteria</taxon>
        <taxon>Bacillati</taxon>
        <taxon>Actinomycetota</taxon>
        <taxon>Actinomycetes</taxon>
        <taxon>Propionibacteriales</taxon>
        <taxon>Kribbellaceae</taxon>
        <taxon>Kribbella</taxon>
    </lineage>
</organism>
<dbReference type="Proteomes" id="UP000294508">
    <property type="component" value="Unassembled WGS sequence"/>
</dbReference>
<gene>
    <name evidence="1" type="ORF">EV652_107214</name>
</gene>
<dbReference type="SUPFAM" id="SSF51905">
    <property type="entry name" value="FAD/NAD(P)-binding domain"/>
    <property type="match status" value="1"/>
</dbReference>
<evidence type="ECO:0000313" key="2">
    <source>
        <dbReference type="Proteomes" id="UP000294508"/>
    </source>
</evidence>
<dbReference type="EMBL" id="SLWN01000007">
    <property type="protein sequence ID" value="TCO26323.1"/>
    <property type="molecule type" value="Genomic_DNA"/>
</dbReference>
<reference evidence="1 2" key="1">
    <citation type="journal article" date="2015" name="Stand. Genomic Sci.">
        <title>Genomic Encyclopedia of Bacterial and Archaeal Type Strains, Phase III: the genomes of soil and plant-associated and newly described type strains.</title>
        <authorList>
            <person name="Whitman W.B."/>
            <person name="Woyke T."/>
            <person name="Klenk H.P."/>
            <person name="Zhou Y."/>
            <person name="Lilburn T.G."/>
            <person name="Beck B.J."/>
            <person name="De Vos P."/>
            <person name="Vandamme P."/>
            <person name="Eisen J.A."/>
            <person name="Garrity G."/>
            <person name="Hugenholtz P."/>
            <person name="Kyrpides N.C."/>
        </authorList>
    </citation>
    <scope>NUCLEOTIDE SEQUENCE [LARGE SCALE GENOMIC DNA]</scope>
    <source>
        <strain evidence="1 2">VKM Ac-2572</strain>
    </source>
</reference>
<dbReference type="InterPro" id="IPR036188">
    <property type="entry name" value="FAD/NAD-bd_sf"/>
</dbReference>
<evidence type="ECO:0000313" key="1">
    <source>
        <dbReference type="EMBL" id="TCO26323.1"/>
    </source>
</evidence>